<organism evidence="2 3">
    <name type="scientific">Cucumis melo</name>
    <name type="common">Muskmelon</name>
    <dbReference type="NCBI Taxonomy" id="3656"/>
    <lineage>
        <taxon>Eukaryota</taxon>
        <taxon>Viridiplantae</taxon>
        <taxon>Streptophyta</taxon>
        <taxon>Embryophyta</taxon>
        <taxon>Tracheophyta</taxon>
        <taxon>Spermatophyta</taxon>
        <taxon>Magnoliopsida</taxon>
        <taxon>eudicotyledons</taxon>
        <taxon>Gunneridae</taxon>
        <taxon>Pentapetalae</taxon>
        <taxon>rosids</taxon>
        <taxon>fabids</taxon>
        <taxon>Cucurbitales</taxon>
        <taxon>Cucurbitaceae</taxon>
        <taxon>Benincaseae</taxon>
        <taxon>Cucumis</taxon>
    </lineage>
</organism>
<dbReference type="RefSeq" id="XP_050946498.1">
    <property type="nucleotide sequence ID" value="XM_051090541.1"/>
</dbReference>
<proteinExistence type="predicted"/>
<name>A0ABM3L8Y5_CUCME</name>
<accession>A0ABM3L8Y5</accession>
<feature type="compositionally biased region" description="Acidic residues" evidence="1">
    <location>
        <begin position="46"/>
        <end position="57"/>
    </location>
</feature>
<protein>
    <submittedName>
        <fullName evidence="3">Uncharacterized protein LOC127151141</fullName>
    </submittedName>
    <submittedName>
        <fullName evidence="4">Uncharacterized protein LOC127151142 isoform X1</fullName>
    </submittedName>
</protein>
<evidence type="ECO:0000313" key="2">
    <source>
        <dbReference type="Proteomes" id="UP001652600"/>
    </source>
</evidence>
<feature type="region of interest" description="Disordered" evidence="1">
    <location>
        <begin position="1"/>
        <end position="74"/>
    </location>
</feature>
<sequence>MEQEVELEGIVIPDSYQSEEEREEHLKSKGPPSSFHSLMRRNNMISDDEEETEEADLEDKNIVNDHDEEEAKEVDLEDKNIVNDDEEEEEFYMVWFDAFLAKHEFDKDYMDQPSALQEILKTWLQKKVCSAKFRFKEAQTDLRFINFRYVLCKQWLSSL</sequence>
<evidence type="ECO:0000313" key="4">
    <source>
        <dbReference type="RefSeq" id="XP_050946498.1"/>
    </source>
</evidence>
<evidence type="ECO:0000256" key="1">
    <source>
        <dbReference type="SAM" id="MobiDB-lite"/>
    </source>
</evidence>
<evidence type="ECO:0000313" key="3">
    <source>
        <dbReference type="RefSeq" id="XP_050946495.1"/>
    </source>
</evidence>
<reference evidence="3 4" key="1">
    <citation type="submission" date="2025-05" db="UniProtKB">
        <authorList>
            <consortium name="RefSeq"/>
        </authorList>
    </citation>
    <scope>IDENTIFICATION</scope>
    <source>
        <tissue evidence="3 4">Stem</tissue>
    </source>
</reference>
<dbReference type="GeneID" id="127151141"/>
<dbReference type="Proteomes" id="UP001652600">
    <property type="component" value="Chromosome 10"/>
</dbReference>
<gene>
    <name evidence="3" type="primary">LOC127151141</name>
    <name evidence="4" type="synonym">LOC127151142</name>
</gene>
<dbReference type="RefSeq" id="XP_050946495.1">
    <property type="nucleotide sequence ID" value="XM_051090538.1"/>
</dbReference>
<keyword evidence="2" id="KW-1185">Reference proteome</keyword>